<keyword evidence="1" id="KW-0812">Transmembrane</keyword>
<sequence length="32" mass="3312">MRNLSEGMVAATVFSAVVVLAAVFSVVAVLPY</sequence>
<name>A0A392UK12_9FABA</name>
<feature type="transmembrane region" description="Helical" evidence="1">
    <location>
        <begin position="7"/>
        <end position="30"/>
    </location>
</feature>
<accession>A0A392UK12</accession>
<keyword evidence="1" id="KW-0472">Membrane</keyword>
<evidence type="ECO:0000313" key="3">
    <source>
        <dbReference type="Proteomes" id="UP000265520"/>
    </source>
</evidence>
<dbReference type="AlphaFoldDB" id="A0A392UK12"/>
<keyword evidence="1" id="KW-1133">Transmembrane helix</keyword>
<evidence type="ECO:0000256" key="1">
    <source>
        <dbReference type="SAM" id="Phobius"/>
    </source>
</evidence>
<feature type="non-terminal residue" evidence="2">
    <location>
        <position position="32"/>
    </location>
</feature>
<comment type="caution">
    <text evidence="2">The sequence shown here is derived from an EMBL/GenBank/DDBJ whole genome shotgun (WGS) entry which is preliminary data.</text>
</comment>
<organism evidence="2 3">
    <name type="scientific">Trifolium medium</name>
    <dbReference type="NCBI Taxonomy" id="97028"/>
    <lineage>
        <taxon>Eukaryota</taxon>
        <taxon>Viridiplantae</taxon>
        <taxon>Streptophyta</taxon>
        <taxon>Embryophyta</taxon>
        <taxon>Tracheophyta</taxon>
        <taxon>Spermatophyta</taxon>
        <taxon>Magnoliopsida</taxon>
        <taxon>eudicotyledons</taxon>
        <taxon>Gunneridae</taxon>
        <taxon>Pentapetalae</taxon>
        <taxon>rosids</taxon>
        <taxon>fabids</taxon>
        <taxon>Fabales</taxon>
        <taxon>Fabaceae</taxon>
        <taxon>Papilionoideae</taxon>
        <taxon>50 kb inversion clade</taxon>
        <taxon>NPAAA clade</taxon>
        <taxon>Hologalegina</taxon>
        <taxon>IRL clade</taxon>
        <taxon>Trifolieae</taxon>
        <taxon>Trifolium</taxon>
    </lineage>
</organism>
<keyword evidence="3" id="KW-1185">Reference proteome</keyword>
<reference evidence="2 3" key="1">
    <citation type="journal article" date="2018" name="Front. Plant Sci.">
        <title>Red Clover (Trifolium pratense) and Zigzag Clover (T. medium) - A Picture of Genomic Similarities and Differences.</title>
        <authorList>
            <person name="Dluhosova J."/>
            <person name="Istvanek J."/>
            <person name="Nedelnik J."/>
            <person name="Repkova J."/>
        </authorList>
    </citation>
    <scope>NUCLEOTIDE SEQUENCE [LARGE SCALE GENOMIC DNA]</scope>
    <source>
        <strain evidence="3">cv. 10/8</strain>
        <tissue evidence="2">Leaf</tissue>
    </source>
</reference>
<dbReference type="EMBL" id="LXQA010850496">
    <property type="protein sequence ID" value="MCI73973.1"/>
    <property type="molecule type" value="Genomic_DNA"/>
</dbReference>
<protein>
    <submittedName>
        <fullName evidence="2">Uncharacterized protein</fullName>
    </submittedName>
</protein>
<evidence type="ECO:0000313" key="2">
    <source>
        <dbReference type="EMBL" id="MCI73973.1"/>
    </source>
</evidence>
<proteinExistence type="predicted"/>
<dbReference type="Proteomes" id="UP000265520">
    <property type="component" value="Unassembled WGS sequence"/>
</dbReference>